<feature type="compositionally biased region" description="Low complexity" evidence="1">
    <location>
        <begin position="122"/>
        <end position="132"/>
    </location>
</feature>
<dbReference type="AlphaFoldDB" id="A0A8J7N044"/>
<feature type="region of interest" description="Disordered" evidence="1">
    <location>
        <begin position="112"/>
        <end position="138"/>
    </location>
</feature>
<comment type="caution">
    <text evidence="2">The sequence shown here is derived from an EMBL/GenBank/DDBJ whole genome shotgun (WGS) entry which is preliminary data.</text>
</comment>
<evidence type="ECO:0000313" key="3">
    <source>
        <dbReference type="Proteomes" id="UP000619033"/>
    </source>
</evidence>
<proteinExistence type="predicted"/>
<dbReference type="RefSeq" id="WP_202662644.1">
    <property type="nucleotide sequence ID" value="NZ_JAESVP010000014.1"/>
</dbReference>
<evidence type="ECO:0000313" key="2">
    <source>
        <dbReference type="EMBL" id="MBL4930074.1"/>
    </source>
</evidence>
<dbReference type="Proteomes" id="UP000619033">
    <property type="component" value="Unassembled WGS sequence"/>
</dbReference>
<evidence type="ECO:0000256" key="1">
    <source>
        <dbReference type="SAM" id="MobiDB-lite"/>
    </source>
</evidence>
<keyword evidence="3" id="KW-1185">Reference proteome</keyword>
<reference evidence="2" key="1">
    <citation type="submission" date="2021-01" db="EMBL/GenBank/DDBJ databases">
        <title>Genome seq and assembly of Tabrizicola sp. KVB23.</title>
        <authorList>
            <person name="Chhetri G."/>
        </authorList>
    </citation>
    <scope>NUCLEOTIDE SEQUENCE</scope>
    <source>
        <strain evidence="2">KVB23</strain>
    </source>
</reference>
<accession>A0A8J7N044</accession>
<sequence>MDEKVLRARQLYEALTKGGRPPEDRVLARSPEYREMLALGITLCQELGAAEFEALSGQLFGPEDPRSAVAAGVLRHWWAGLSRLYGQDDLGRSRGGESSSANEDYVILKLAMPRHAGRRSPKSGPGLPPSHGHPVKLH</sequence>
<organism evidence="2 3">
    <name type="scientific">Fuscibacter oryzae</name>
    <dbReference type="NCBI Taxonomy" id="2803939"/>
    <lineage>
        <taxon>Bacteria</taxon>
        <taxon>Pseudomonadati</taxon>
        <taxon>Pseudomonadota</taxon>
        <taxon>Alphaproteobacteria</taxon>
        <taxon>Rhodobacterales</taxon>
        <taxon>Paracoccaceae</taxon>
        <taxon>Fuscibacter</taxon>
    </lineage>
</organism>
<dbReference type="EMBL" id="JAESVP010000014">
    <property type="protein sequence ID" value="MBL4930074.1"/>
    <property type="molecule type" value="Genomic_DNA"/>
</dbReference>
<gene>
    <name evidence="2" type="ORF">JI744_18400</name>
</gene>
<name>A0A8J7N044_9RHOB</name>
<protein>
    <submittedName>
        <fullName evidence="2">Uncharacterized protein</fullName>
    </submittedName>
</protein>